<comment type="function">
    <text evidence="6">Component of the mitochondrial ribosome (mitoribosome), a dedicated translation machinery responsible for the synthesis of mitochondrial genome-encoded proteins, including at least some of the essential transmembrane subunits of the mitochondrial respiratory chain. The mitoribosomes are attached to the mitochondrial inner membrane and translation products are cotranslationally integrated into the membrane.</text>
</comment>
<keyword evidence="3 8" id="KW-0689">Ribosomal protein</keyword>
<evidence type="ECO:0000256" key="1">
    <source>
        <dbReference type="ARBA" id="ARBA00004173"/>
    </source>
</evidence>
<dbReference type="FunCoup" id="A0A165JHZ5">
    <property type="interactions" value="77"/>
</dbReference>
<keyword evidence="5" id="KW-0687">Ribonucleoprotein</keyword>
<comment type="similarity">
    <text evidence="2">Belongs to the universal ribosomal protein uS8 family.</text>
</comment>
<dbReference type="Gene3D" id="3.30.1490.10">
    <property type="match status" value="1"/>
</dbReference>
<evidence type="ECO:0000256" key="7">
    <source>
        <dbReference type="ARBA" id="ARBA00071383"/>
    </source>
</evidence>
<dbReference type="RefSeq" id="XP_018191817.1">
    <property type="nucleotide sequence ID" value="XM_018330402.1"/>
</dbReference>
<dbReference type="InterPro" id="IPR035987">
    <property type="entry name" value="Ribosomal_uS8_sf"/>
</dbReference>
<accession>A0A165JHZ5</accession>
<dbReference type="GeneID" id="28895539"/>
<dbReference type="STRING" id="1328760.A0A165JHZ5"/>
<dbReference type="GO" id="GO:0003735">
    <property type="term" value="F:structural constituent of ribosome"/>
    <property type="evidence" value="ECO:0007669"/>
    <property type="project" value="EnsemblFungi"/>
</dbReference>
<evidence type="ECO:0000313" key="8">
    <source>
        <dbReference type="EMBL" id="KZF26262.1"/>
    </source>
</evidence>
<dbReference type="Gene3D" id="3.30.1370.30">
    <property type="match status" value="1"/>
</dbReference>
<dbReference type="EMBL" id="KV407454">
    <property type="protein sequence ID" value="KZF26262.1"/>
    <property type="molecule type" value="Genomic_DNA"/>
</dbReference>
<evidence type="ECO:0000256" key="2">
    <source>
        <dbReference type="ARBA" id="ARBA00006471"/>
    </source>
</evidence>
<evidence type="ECO:0000256" key="3">
    <source>
        <dbReference type="ARBA" id="ARBA00022980"/>
    </source>
</evidence>
<dbReference type="AlphaFoldDB" id="A0A165JHZ5"/>
<reference evidence="8 9" key="1">
    <citation type="journal article" date="2016" name="Fungal Biol.">
        <title>The genome of Xylona heveae provides a window into fungal endophytism.</title>
        <authorList>
            <person name="Gazis R."/>
            <person name="Kuo A."/>
            <person name="Riley R."/>
            <person name="LaButti K."/>
            <person name="Lipzen A."/>
            <person name="Lin J."/>
            <person name="Amirebrahimi M."/>
            <person name="Hesse C.N."/>
            <person name="Spatafora J.W."/>
            <person name="Henrissat B."/>
            <person name="Hainaut M."/>
            <person name="Grigoriev I.V."/>
            <person name="Hibbett D.S."/>
        </authorList>
    </citation>
    <scope>NUCLEOTIDE SEQUENCE [LARGE SCALE GENOMIC DNA]</scope>
    <source>
        <strain evidence="8 9">TC161</strain>
    </source>
</reference>
<name>A0A165JHZ5_XYLHT</name>
<dbReference type="GO" id="GO:0005763">
    <property type="term" value="C:mitochondrial small ribosomal subunit"/>
    <property type="evidence" value="ECO:0007669"/>
    <property type="project" value="EnsemblFungi"/>
</dbReference>
<keyword evidence="9" id="KW-1185">Reference proteome</keyword>
<comment type="subcellular location">
    <subcellularLocation>
        <location evidence="1">Mitochondrion</location>
    </subcellularLocation>
</comment>
<dbReference type="InterPro" id="IPR000630">
    <property type="entry name" value="Ribosomal_uS8"/>
</dbReference>
<gene>
    <name evidence="8" type="ORF">L228DRAFT_226029</name>
</gene>
<dbReference type="InParanoid" id="A0A165JHZ5"/>
<organism evidence="8 9">
    <name type="scientific">Xylona heveae (strain CBS 132557 / TC161)</name>
    <dbReference type="NCBI Taxonomy" id="1328760"/>
    <lineage>
        <taxon>Eukaryota</taxon>
        <taxon>Fungi</taxon>
        <taxon>Dikarya</taxon>
        <taxon>Ascomycota</taxon>
        <taxon>Pezizomycotina</taxon>
        <taxon>Xylonomycetes</taxon>
        <taxon>Xylonales</taxon>
        <taxon>Xylonaceae</taxon>
        <taxon>Xylona</taxon>
    </lineage>
</organism>
<sequence>MSLVNLSHVCSHIQNASKARLGLTSVPSSNLILALALSLQKSGFISNVKRGGLEPPPSLSGQALPFSALDEEPVTQQNIASRRLWLGLKYWNNEPVLSKMSMVSKPTRRVWMNAEDLSKIVRGRNAGYVKGLTKPGECLFVTTDQGIMEARECVRRKLGGMLLCRAF</sequence>
<dbReference type="Proteomes" id="UP000076632">
    <property type="component" value="Unassembled WGS sequence"/>
</dbReference>
<evidence type="ECO:0000256" key="4">
    <source>
        <dbReference type="ARBA" id="ARBA00023128"/>
    </source>
</evidence>
<evidence type="ECO:0000256" key="6">
    <source>
        <dbReference type="ARBA" id="ARBA00037226"/>
    </source>
</evidence>
<protein>
    <recommendedName>
        <fullName evidence="7">Small ribosomal subunit protein uS8m</fullName>
    </recommendedName>
</protein>
<dbReference type="SUPFAM" id="SSF56047">
    <property type="entry name" value="Ribosomal protein S8"/>
    <property type="match status" value="1"/>
</dbReference>
<evidence type="ECO:0000256" key="5">
    <source>
        <dbReference type="ARBA" id="ARBA00023274"/>
    </source>
</evidence>
<proteinExistence type="inferred from homology"/>
<dbReference type="FunFam" id="3.30.1370.30:FF:000006">
    <property type="entry name" value="40S ribosomal protein S8"/>
    <property type="match status" value="1"/>
</dbReference>
<dbReference type="OrthoDB" id="409928at2759"/>
<dbReference type="GO" id="GO:0006412">
    <property type="term" value="P:translation"/>
    <property type="evidence" value="ECO:0007669"/>
    <property type="project" value="InterPro"/>
</dbReference>
<keyword evidence="4" id="KW-0496">Mitochondrion</keyword>
<dbReference type="OMA" id="KYWQNEP"/>
<dbReference type="FunFam" id="3.30.1490.10:FF:000005">
    <property type="entry name" value="Mitochondrial 40S ribosomal protein S8"/>
    <property type="match status" value="1"/>
</dbReference>
<dbReference type="Pfam" id="PF00410">
    <property type="entry name" value="Ribosomal_S8"/>
    <property type="match status" value="1"/>
</dbReference>
<evidence type="ECO:0000313" key="9">
    <source>
        <dbReference type="Proteomes" id="UP000076632"/>
    </source>
</evidence>
<dbReference type="PANTHER" id="PTHR11758">
    <property type="entry name" value="40S RIBOSOMAL PROTEIN S15A"/>
    <property type="match status" value="1"/>
</dbReference>